<gene>
    <name evidence="5" type="ORF">ACFQY8_05785</name>
</gene>
<proteinExistence type="inferred from homology"/>
<dbReference type="InterPro" id="IPR022742">
    <property type="entry name" value="Hydrolase_4"/>
</dbReference>
<evidence type="ECO:0000259" key="4">
    <source>
        <dbReference type="Pfam" id="PF12146"/>
    </source>
</evidence>
<evidence type="ECO:0000313" key="6">
    <source>
        <dbReference type="Proteomes" id="UP001597036"/>
    </source>
</evidence>
<keyword evidence="2 5" id="KW-0378">Hydrolase</keyword>
<evidence type="ECO:0000256" key="1">
    <source>
        <dbReference type="ARBA" id="ARBA00008645"/>
    </source>
</evidence>
<dbReference type="InterPro" id="IPR050261">
    <property type="entry name" value="FrsA_esterase"/>
</dbReference>
<dbReference type="Pfam" id="PF08386">
    <property type="entry name" value="Abhydrolase_4"/>
    <property type="match status" value="1"/>
</dbReference>
<organism evidence="5 6">
    <name type="scientific">Alloscardovia venturai</name>
    <dbReference type="NCBI Taxonomy" id="1769421"/>
    <lineage>
        <taxon>Bacteria</taxon>
        <taxon>Bacillati</taxon>
        <taxon>Actinomycetota</taxon>
        <taxon>Actinomycetes</taxon>
        <taxon>Bifidobacteriales</taxon>
        <taxon>Bifidobacteriaceae</taxon>
        <taxon>Alloscardovia</taxon>
    </lineage>
</organism>
<comment type="caution">
    <text evidence="5">The sequence shown here is derived from an EMBL/GenBank/DDBJ whole genome shotgun (WGS) entry which is preliminary data.</text>
</comment>
<dbReference type="PANTHER" id="PTHR22946:SF9">
    <property type="entry name" value="POLYKETIDE TRANSFERASE AF380"/>
    <property type="match status" value="1"/>
</dbReference>
<evidence type="ECO:0000313" key="5">
    <source>
        <dbReference type="EMBL" id="MFD0705252.1"/>
    </source>
</evidence>
<comment type="similarity">
    <text evidence="1">Belongs to the AB hydrolase superfamily.</text>
</comment>
<sequence>MHKKVRASIILLVALSLVVGGGYAALRTINPGLFVPQTQATITKTSELKKADKTQQVTEEVHVSHDGIDLYGKLVAPANYKKVKLPLFIMAHGYDSNADFIDAAANLVASKGYMIYSFDFYGGSTSTRSGDTDMLDMSVETEKKDLEAVINYWKSQKFVDSSHIYLGGVSHGGLISAMAAADLPRDITAMILFAPAFNVPDLAHSGFSHYGYTDISQVPASVSYEGKTVGKRYIADALNLNIPAIQRAYDGPVLIIHGTVDDAVPFSYSESASHTYKNAQLIPIKGAGHTANISTALSALPDLDLFLKKY</sequence>
<dbReference type="SUPFAM" id="SSF53474">
    <property type="entry name" value="alpha/beta-Hydrolases"/>
    <property type="match status" value="1"/>
</dbReference>
<dbReference type="GO" id="GO:0016787">
    <property type="term" value="F:hydrolase activity"/>
    <property type="evidence" value="ECO:0007669"/>
    <property type="project" value="UniProtKB-KW"/>
</dbReference>
<evidence type="ECO:0000259" key="3">
    <source>
        <dbReference type="Pfam" id="PF08386"/>
    </source>
</evidence>
<dbReference type="Pfam" id="PF12146">
    <property type="entry name" value="Hydrolase_4"/>
    <property type="match status" value="1"/>
</dbReference>
<dbReference type="Gene3D" id="3.40.50.1820">
    <property type="entry name" value="alpha/beta hydrolase"/>
    <property type="match status" value="1"/>
</dbReference>
<evidence type="ECO:0000256" key="2">
    <source>
        <dbReference type="ARBA" id="ARBA00022801"/>
    </source>
</evidence>
<dbReference type="InterPro" id="IPR029058">
    <property type="entry name" value="AB_hydrolase_fold"/>
</dbReference>
<feature type="domain" description="Serine aminopeptidase S33" evidence="4">
    <location>
        <begin position="88"/>
        <end position="201"/>
    </location>
</feature>
<dbReference type="EMBL" id="JBHTHQ010000021">
    <property type="protein sequence ID" value="MFD0705252.1"/>
    <property type="molecule type" value="Genomic_DNA"/>
</dbReference>
<dbReference type="RefSeq" id="WP_377938945.1">
    <property type="nucleotide sequence ID" value="NZ_JBHTHQ010000021.1"/>
</dbReference>
<accession>A0ABW2Y4T0</accession>
<dbReference type="PANTHER" id="PTHR22946">
    <property type="entry name" value="DIENELACTONE HYDROLASE DOMAIN-CONTAINING PROTEIN-RELATED"/>
    <property type="match status" value="1"/>
</dbReference>
<dbReference type="Proteomes" id="UP001597036">
    <property type="component" value="Unassembled WGS sequence"/>
</dbReference>
<dbReference type="InterPro" id="IPR013595">
    <property type="entry name" value="Pept_S33_TAP-like_C"/>
</dbReference>
<reference evidence="6" key="1">
    <citation type="journal article" date="2019" name="Int. J. Syst. Evol. Microbiol.">
        <title>The Global Catalogue of Microorganisms (GCM) 10K type strain sequencing project: providing services to taxonomists for standard genome sequencing and annotation.</title>
        <authorList>
            <consortium name="The Broad Institute Genomics Platform"/>
            <consortium name="The Broad Institute Genome Sequencing Center for Infectious Disease"/>
            <person name="Wu L."/>
            <person name="Ma J."/>
        </authorList>
    </citation>
    <scope>NUCLEOTIDE SEQUENCE [LARGE SCALE GENOMIC DNA]</scope>
    <source>
        <strain evidence="6">CCM 8604</strain>
    </source>
</reference>
<keyword evidence="6" id="KW-1185">Reference proteome</keyword>
<name>A0ABW2Y4T0_9BIFI</name>
<feature type="domain" description="Peptidase S33 tripeptidyl aminopeptidase-like C-terminal" evidence="3">
    <location>
        <begin position="249"/>
        <end position="294"/>
    </location>
</feature>
<protein>
    <submittedName>
        <fullName evidence="5">Alpha/beta hydrolase family protein</fullName>
        <ecNumber evidence="5">3.4.-.-</ecNumber>
    </submittedName>
</protein>
<dbReference type="EC" id="3.4.-.-" evidence="5"/>